<comment type="caution">
    <text evidence="2">The sequence shown here is derived from an EMBL/GenBank/DDBJ whole genome shotgun (WGS) entry which is preliminary data.</text>
</comment>
<proteinExistence type="predicted"/>
<dbReference type="EMBL" id="BOMG01000116">
    <property type="protein sequence ID" value="GID60930.1"/>
    <property type="molecule type" value="Genomic_DNA"/>
</dbReference>
<feature type="compositionally biased region" description="Low complexity" evidence="1">
    <location>
        <begin position="69"/>
        <end position="82"/>
    </location>
</feature>
<feature type="compositionally biased region" description="Polar residues" evidence="1">
    <location>
        <begin position="105"/>
        <end position="122"/>
    </location>
</feature>
<name>A0ABQ3XRA1_9ACTN</name>
<feature type="compositionally biased region" description="Low complexity" evidence="1">
    <location>
        <begin position="123"/>
        <end position="152"/>
    </location>
</feature>
<evidence type="ECO:0000256" key="1">
    <source>
        <dbReference type="SAM" id="MobiDB-lite"/>
    </source>
</evidence>
<evidence type="ECO:0000313" key="3">
    <source>
        <dbReference type="Proteomes" id="UP000612282"/>
    </source>
</evidence>
<evidence type="ECO:0000313" key="2">
    <source>
        <dbReference type="EMBL" id="GID60930.1"/>
    </source>
</evidence>
<organism evidence="2 3">
    <name type="scientific">Actinoplanes couchii</name>
    <dbReference type="NCBI Taxonomy" id="403638"/>
    <lineage>
        <taxon>Bacteria</taxon>
        <taxon>Bacillati</taxon>
        <taxon>Actinomycetota</taxon>
        <taxon>Actinomycetes</taxon>
        <taxon>Micromonosporales</taxon>
        <taxon>Micromonosporaceae</taxon>
        <taxon>Actinoplanes</taxon>
    </lineage>
</organism>
<feature type="region of interest" description="Disordered" evidence="1">
    <location>
        <begin position="1"/>
        <end position="152"/>
    </location>
</feature>
<protein>
    <recommendedName>
        <fullName evidence="4">DUF4034 domain-containing protein</fullName>
    </recommendedName>
</protein>
<reference evidence="2 3" key="1">
    <citation type="submission" date="2021-01" db="EMBL/GenBank/DDBJ databases">
        <title>Whole genome shotgun sequence of Actinoplanes couchii NBRC 106145.</title>
        <authorList>
            <person name="Komaki H."/>
            <person name="Tamura T."/>
        </authorList>
    </citation>
    <scope>NUCLEOTIDE SEQUENCE [LARGE SCALE GENOMIC DNA]</scope>
    <source>
        <strain evidence="2 3">NBRC 106145</strain>
    </source>
</reference>
<keyword evidence="3" id="KW-1185">Reference proteome</keyword>
<feature type="compositionally biased region" description="Polar residues" evidence="1">
    <location>
        <begin position="49"/>
        <end position="58"/>
    </location>
</feature>
<accession>A0ABQ3XRA1</accession>
<dbReference type="Proteomes" id="UP000612282">
    <property type="component" value="Unassembled WGS sequence"/>
</dbReference>
<gene>
    <name evidence="2" type="ORF">Aco03nite_093340</name>
</gene>
<sequence length="479" mass="51259">MFGPFRRGFRPDIDDAQADRELRDARDRAVRGEWTAARDLLAATEPAAASTTQPTNEPINEPTPGFINEPTPESTPGPTSEPDAGTTTGFDVGPNAGISADPATRFTTDPTARPSADSTTSFPADPAARPSADPTTRFPADPAARFGADPGAGFPADPAARFGADPAARFGAGFTARSGAGFTARSEVGADAGSGASDRELRDRRLTVLAAAAGRELRWLAEWEAAVPDDPDAAVLRAQALLDQARSARGGGAARHTSRRQSREFERLSALATEAGRRAIRLSPADPYPWVSIAGSMFATGDRRAFMSAISEATARDPLNFEAHLSRVSFVCEKWFGSHAEMFDAARSVAAGAPPGSPVTMLPVLAHFEFALREYGFDSRDGSLSAKAAHFRRSEVAEEVAVCGAKWRAAGEPSLLGRGIMLRHWLALAHFLSARGRDDSRDLLDQIGPYLGDTPAYGYFWLRQTEGFRVVRRWAAPFQ</sequence>
<evidence type="ECO:0008006" key="4">
    <source>
        <dbReference type="Google" id="ProtNLM"/>
    </source>
</evidence>
<feature type="compositionally biased region" description="Basic and acidic residues" evidence="1">
    <location>
        <begin position="9"/>
        <end position="31"/>
    </location>
</feature>